<dbReference type="Pfam" id="PF14552">
    <property type="entry name" value="Tautomerase_2"/>
    <property type="match status" value="1"/>
</dbReference>
<sequence length="131" mass="14479">MPTALVEVRRRYSEAEEVAIMDAVHGALVAAFRIPPEDKNIRLIAHEPHRFACSPNRTQPEFFTLVTIDCFAGRSVDAKRNLYAEIVNNLAALGIPADHVLITLRESTSENWGIRGGQAASDVELGFEVHV</sequence>
<protein>
    <submittedName>
        <fullName evidence="1">Tautomerase family protein</fullName>
    </submittedName>
</protein>
<evidence type="ECO:0000313" key="2">
    <source>
        <dbReference type="Proteomes" id="UP000291144"/>
    </source>
</evidence>
<accession>A0A4R0KQE5</accession>
<keyword evidence="2" id="KW-1185">Reference proteome</keyword>
<evidence type="ECO:0000313" key="1">
    <source>
        <dbReference type="EMBL" id="TCC61206.1"/>
    </source>
</evidence>
<dbReference type="Proteomes" id="UP000291144">
    <property type="component" value="Unassembled WGS sequence"/>
</dbReference>
<dbReference type="PANTHER" id="PTHR38460">
    <property type="entry name" value="TAUTOMERASE YOLI-RELATED"/>
    <property type="match status" value="1"/>
</dbReference>
<comment type="caution">
    <text evidence="1">The sequence shown here is derived from an EMBL/GenBank/DDBJ whole genome shotgun (WGS) entry which is preliminary data.</text>
</comment>
<dbReference type="RefSeq" id="WP_131357464.1">
    <property type="nucleotide sequence ID" value="NZ_SJKB01000005.1"/>
</dbReference>
<dbReference type="SUPFAM" id="SSF55331">
    <property type="entry name" value="Tautomerase/MIF"/>
    <property type="match status" value="1"/>
</dbReference>
<dbReference type="AlphaFoldDB" id="A0A4R0KQE5"/>
<dbReference type="Gene3D" id="3.30.429.10">
    <property type="entry name" value="Macrophage Migration Inhibitory Factor"/>
    <property type="match status" value="1"/>
</dbReference>
<dbReference type="EMBL" id="SJKB01000005">
    <property type="protein sequence ID" value="TCC61206.1"/>
    <property type="molecule type" value="Genomic_DNA"/>
</dbReference>
<dbReference type="PANTHER" id="PTHR38460:SF1">
    <property type="entry name" value="TAUTOMERASE YOLI-RELATED"/>
    <property type="match status" value="1"/>
</dbReference>
<name>A0A4R0KQE5_9ACTN</name>
<dbReference type="OrthoDB" id="9804765at2"/>
<organism evidence="1 2">
    <name type="scientific">Kribbella pittospori</name>
    <dbReference type="NCBI Taxonomy" id="722689"/>
    <lineage>
        <taxon>Bacteria</taxon>
        <taxon>Bacillati</taxon>
        <taxon>Actinomycetota</taxon>
        <taxon>Actinomycetes</taxon>
        <taxon>Propionibacteriales</taxon>
        <taxon>Kribbellaceae</taxon>
        <taxon>Kribbella</taxon>
    </lineage>
</organism>
<gene>
    <name evidence="1" type="ORF">E0H73_18355</name>
</gene>
<proteinExistence type="predicted"/>
<dbReference type="InterPro" id="IPR037479">
    <property type="entry name" value="Tauto_MSAD"/>
</dbReference>
<dbReference type="InterPro" id="IPR014347">
    <property type="entry name" value="Tautomerase/MIF_sf"/>
</dbReference>
<reference evidence="1 2" key="1">
    <citation type="submission" date="2019-02" db="EMBL/GenBank/DDBJ databases">
        <title>Kribbella capetownensis sp. nov. and Kribbella speibonae sp. nov., isolated from soil.</title>
        <authorList>
            <person name="Curtis S.M."/>
            <person name="Norton I."/>
            <person name="Everest G.J."/>
            <person name="Meyers P.R."/>
        </authorList>
    </citation>
    <scope>NUCLEOTIDE SEQUENCE [LARGE SCALE GENOMIC DNA]</scope>
    <source>
        <strain evidence="1 2">NRRL B-24813</strain>
    </source>
</reference>